<keyword evidence="1" id="KW-0812">Transmembrane</keyword>
<organism evidence="2 3">
    <name type="scientific">Candidatus Methylobacter favarea</name>
    <dbReference type="NCBI Taxonomy" id="2707345"/>
    <lineage>
        <taxon>Bacteria</taxon>
        <taxon>Pseudomonadati</taxon>
        <taxon>Pseudomonadota</taxon>
        <taxon>Gammaproteobacteria</taxon>
        <taxon>Methylococcales</taxon>
        <taxon>Methylococcaceae</taxon>
        <taxon>Methylobacter</taxon>
    </lineage>
</organism>
<name>A0A8S0X9A0_9GAMM</name>
<feature type="transmembrane region" description="Helical" evidence="1">
    <location>
        <begin position="80"/>
        <end position="99"/>
    </location>
</feature>
<proteinExistence type="predicted"/>
<keyword evidence="1" id="KW-0472">Membrane</keyword>
<comment type="caution">
    <text evidence="2">The sequence shown here is derived from an EMBL/GenBank/DDBJ whole genome shotgun (WGS) entry which is preliminary data.</text>
</comment>
<sequence>MTKQLILILSIILVLGSVPMSEVFADSNSDFSELNFTRGIGFDSKLDWPHPFTVKKEESYDEAKDPLFRKGTENVEESQVSFFVIPAVMIGIILVFMLFNRE</sequence>
<dbReference type="AlphaFoldDB" id="A0A8S0X9A0"/>
<dbReference type="RefSeq" id="WP_174626835.1">
    <property type="nucleotide sequence ID" value="NZ_CADCXN010000087.1"/>
</dbReference>
<evidence type="ECO:0000256" key="1">
    <source>
        <dbReference type="SAM" id="Phobius"/>
    </source>
</evidence>
<evidence type="ECO:0000313" key="2">
    <source>
        <dbReference type="EMBL" id="CAA9892036.1"/>
    </source>
</evidence>
<evidence type="ECO:0000313" key="3">
    <source>
        <dbReference type="Proteomes" id="UP000494216"/>
    </source>
</evidence>
<dbReference type="Proteomes" id="UP000494216">
    <property type="component" value="Unassembled WGS sequence"/>
</dbReference>
<dbReference type="EMBL" id="CADCXN010000087">
    <property type="protein sequence ID" value="CAA9892036.1"/>
    <property type="molecule type" value="Genomic_DNA"/>
</dbReference>
<gene>
    <name evidence="2" type="ORF">METHB2_560027</name>
</gene>
<protein>
    <submittedName>
        <fullName evidence="2">Uncharacterized protein</fullName>
    </submittedName>
</protein>
<reference evidence="2 3" key="1">
    <citation type="submission" date="2020-02" db="EMBL/GenBank/DDBJ databases">
        <authorList>
            <person name="Hogendoorn C."/>
        </authorList>
    </citation>
    <scope>NUCLEOTIDE SEQUENCE [LARGE SCALE GENOMIC DNA]</scope>
    <source>
        <strain evidence="2">METHB21</strain>
    </source>
</reference>
<keyword evidence="3" id="KW-1185">Reference proteome</keyword>
<keyword evidence="1" id="KW-1133">Transmembrane helix</keyword>
<accession>A0A8S0X9A0</accession>